<dbReference type="EMBL" id="PFDW01000017">
    <property type="protein sequence ID" value="PJE58417.1"/>
    <property type="molecule type" value="Genomic_DNA"/>
</dbReference>
<evidence type="ECO:0000313" key="4">
    <source>
        <dbReference type="EMBL" id="PJE58417.1"/>
    </source>
</evidence>
<dbReference type="CDD" id="cd03801">
    <property type="entry name" value="GT4_PimA-like"/>
    <property type="match status" value="1"/>
</dbReference>
<dbReference type="PANTHER" id="PTHR45947:SF3">
    <property type="entry name" value="SULFOQUINOVOSYL TRANSFERASE SQD2"/>
    <property type="match status" value="1"/>
</dbReference>
<protein>
    <submittedName>
        <fullName evidence="4">Glycosyltransferase family 4 protein</fullName>
    </submittedName>
</protein>
<sequence>MRAQKKVLIITSTFPRSDTDHQVPWLGKLVQSINTSGLEVEVMVPAFKGSRSYSYHGIKVHRFRYAPTSLEFLTHEEGAVFKLRQKPWLYIIALSYIVFGCFEVIRLLRQTRYDVVHVQWPFPNGIFGILARYIGKCRLVLTFHGAGFTLMRRVPFGKKIMHWIISCADVVIANSSFTKKQIVCIKSVPVEIIPFASAVLTQRLELSHSDSNIKRKFFKILFVGRLIERKGLIYLIRAVSKLVKSGKNVKLDIVGDGPLFSSLYKKVVSLDLDENILFHREVGENQLAGYYKSCDLFILPSIVDEWGDTEGLGVVLIEAMNFGKPVIASNVGGIGDIVKDGQNGILVTQKDVQSLVDAIMEIIKHPRRAKQLGGAGRNMIQKHFDWQKIIKRSIDIYYT</sequence>
<feature type="domain" description="Glycosyltransferase subfamily 4-like N-terminal" evidence="3">
    <location>
        <begin position="56"/>
        <end position="194"/>
    </location>
</feature>
<dbReference type="Pfam" id="PF00534">
    <property type="entry name" value="Glycos_transf_1"/>
    <property type="match status" value="1"/>
</dbReference>
<dbReference type="Pfam" id="PF13439">
    <property type="entry name" value="Glyco_transf_4"/>
    <property type="match status" value="1"/>
</dbReference>
<reference evidence="5" key="1">
    <citation type="submission" date="2017-09" db="EMBL/GenBank/DDBJ databases">
        <title>Depth-based differentiation of microbial function through sediment-hosted aquifers and enrichment of novel symbionts in the deep terrestrial subsurface.</title>
        <authorList>
            <person name="Probst A.J."/>
            <person name="Ladd B."/>
            <person name="Jarett J.K."/>
            <person name="Geller-Mcgrath D.E."/>
            <person name="Sieber C.M.K."/>
            <person name="Emerson J.B."/>
            <person name="Anantharaman K."/>
            <person name="Thomas B.C."/>
            <person name="Malmstrom R."/>
            <person name="Stieglmeier M."/>
            <person name="Klingl A."/>
            <person name="Woyke T."/>
            <person name="Ryan C.M."/>
            <person name="Banfield J.F."/>
        </authorList>
    </citation>
    <scope>NUCLEOTIDE SEQUENCE [LARGE SCALE GENOMIC DNA]</scope>
</reference>
<feature type="transmembrane region" description="Helical" evidence="1">
    <location>
        <begin position="88"/>
        <end position="109"/>
    </location>
</feature>
<evidence type="ECO:0000256" key="1">
    <source>
        <dbReference type="SAM" id="Phobius"/>
    </source>
</evidence>
<proteinExistence type="predicted"/>
<dbReference type="Proteomes" id="UP000231450">
    <property type="component" value="Unassembled WGS sequence"/>
</dbReference>
<keyword evidence="4" id="KW-0808">Transferase</keyword>
<keyword evidence="1" id="KW-0812">Transmembrane</keyword>
<comment type="caution">
    <text evidence="4">The sequence shown here is derived from an EMBL/GenBank/DDBJ whole genome shotgun (WGS) entry which is preliminary data.</text>
</comment>
<gene>
    <name evidence="4" type="ORF">COU81_00870</name>
</gene>
<dbReference type="AlphaFoldDB" id="A0A2M8KET0"/>
<dbReference type="InterPro" id="IPR028098">
    <property type="entry name" value="Glyco_trans_4-like_N"/>
</dbReference>
<evidence type="ECO:0000259" key="3">
    <source>
        <dbReference type="Pfam" id="PF13439"/>
    </source>
</evidence>
<dbReference type="SUPFAM" id="SSF53756">
    <property type="entry name" value="UDP-Glycosyltransferase/glycogen phosphorylase"/>
    <property type="match status" value="1"/>
</dbReference>
<evidence type="ECO:0000313" key="5">
    <source>
        <dbReference type="Proteomes" id="UP000231450"/>
    </source>
</evidence>
<dbReference type="InterPro" id="IPR001296">
    <property type="entry name" value="Glyco_trans_1"/>
</dbReference>
<keyword evidence="1" id="KW-0472">Membrane</keyword>
<evidence type="ECO:0000259" key="2">
    <source>
        <dbReference type="Pfam" id="PF00534"/>
    </source>
</evidence>
<organism evidence="4 5">
    <name type="scientific">Candidatus Portnoybacteria bacterium CG10_big_fil_rev_8_21_14_0_10_36_7</name>
    <dbReference type="NCBI Taxonomy" id="1974812"/>
    <lineage>
        <taxon>Bacteria</taxon>
        <taxon>Candidatus Portnoyibacteriota</taxon>
    </lineage>
</organism>
<keyword evidence="1" id="KW-1133">Transmembrane helix</keyword>
<dbReference type="GO" id="GO:0016757">
    <property type="term" value="F:glycosyltransferase activity"/>
    <property type="evidence" value="ECO:0007669"/>
    <property type="project" value="InterPro"/>
</dbReference>
<accession>A0A2M8KET0</accession>
<dbReference type="InterPro" id="IPR050194">
    <property type="entry name" value="Glycosyltransferase_grp1"/>
</dbReference>
<feature type="domain" description="Glycosyl transferase family 1" evidence="2">
    <location>
        <begin position="208"/>
        <end position="378"/>
    </location>
</feature>
<dbReference type="PANTHER" id="PTHR45947">
    <property type="entry name" value="SULFOQUINOVOSYL TRANSFERASE SQD2"/>
    <property type="match status" value="1"/>
</dbReference>
<dbReference type="Gene3D" id="3.40.50.2000">
    <property type="entry name" value="Glycogen Phosphorylase B"/>
    <property type="match status" value="2"/>
</dbReference>
<name>A0A2M8KET0_9BACT</name>